<dbReference type="RefSeq" id="WP_189030250.1">
    <property type="nucleotide sequence ID" value="NZ_BMNE01000004.1"/>
</dbReference>
<dbReference type="Pfam" id="PF26059">
    <property type="entry name" value="DUF8020"/>
    <property type="match status" value="1"/>
</dbReference>
<keyword evidence="1" id="KW-0472">Membrane</keyword>
<dbReference type="EMBL" id="BMNE01000004">
    <property type="protein sequence ID" value="GGN85041.1"/>
    <property type="molecule type" value="Genomic_DNA"/>
</dbReference>
<accession>A0ABQ2KJA8</accession>
<feature type="transmembrane region" description="Helical" evidence="1">
    <location>
        <begin position="157"/>
        <end position="184"/>
    </location>
</feature>
<comment type="caution">
    <text evidence="4">The sequence shown here is derived from an EMBL/GenBank/DDBJ whole genome shotgun (WGS) entry which is preliminary data.</text>
</comment>
<sequence>MFHRNITRVGRRALVAALPLAVATSLVTAGTAAADIDTERQAQIATGLSSAGAAEGVDFRTVVSPDLRTISATVDNARFVVTPDAVTVVSAAGVTVGEVPLKLNTVDGNAIAIASVVSEDGKTLSMAPQLSADTSTELKNIATDPSKANHDPVQNGAAAGATIGAIAAAIMCVPALAAFIIGYVFCAIPSVISTALTGAVIGAVIGLVIPESVPQVLP</sequence>
<keyword evidence="5" id="KW-1185">Reference proteome</keyword>
<keyword evidence="1" id="KW-0812">Transmembrane</keyword>
<name>A0ABQ2KJA8_9NOCA</name>
<feature type="signal peptide" evidence="2">
    <location>
        <begin position="1"/>
        <end position="34"/>
    </location>
</feature>
<reference evidence="5" key="1">
    <citation type="journal article" date="2019" name="Int. J. Syst. Evol. Microbiol.">
        <title>The Global Catalogue of Microorganisms (GCM) 10K type strain sequencing project: providing services to taxonomists for standard genome sequencing and annotation.</title>
        <authorList>
            <consortium name="The Broad Institute Genomics Platform"/>
            <consortium name="The Broad Institute Genome Sequencing Center for Infectious Disease"/>
            <person name="Wu L."/>
            <person name="Ma J."/>
        </authorList>
    </citation>
    <scope>NUCLEOTIDE SEQUENCE [LARGE SCALE GENOMIC DNA]</scope>
    <source>
        <strain evidence="5">CGMCC 4.7329</strain>
    </source>
</reference>
<evidence type="ECO:0000313" key="4">
    <source>
        <dbReference type="EMBL" id="GGN85041.1"/>
    </source>
</evidence>
<organism evidence="4 5">
    <name type="scientific">Nocardia rhizosphaerihabitans</name>
    <dbReference type="NCBI Taxonomy" id="1691570"/>
    <lineage>
        <taxon>Bacteria</taxon>
        <taxon>Bacillati</taxon>
        <taxon>Actinomycetota</taxon>
        <taxon>Actinomycetes</taxon>
        <taxon>Mycobacteriales</taxon>
        <taxon>Nocardiaceae</taxon>
        <taxon>Nocardia</taxon>
    </lineage>
</organism>
<evidence type="ECO:0000259" key="3">
    <source>
        <dbReference type="Pfam" id="PF26059"/>
    </source>
</evidence>
<evidence type="ECO:0000256" key="2">
    <source>
        <dbReference type="SAM" id="SignalP"/>
    </source>
</evidence>
<keyword evidence="1" id="KW-1133">Transmembrane helix</keyword>
<feature type="chain" id="PRO_5047438391" description="DUF8020 domain-containing protein" evidence="2">
    <location>
        <begin position="35"/>
        <end position="218"/>
    </location>
</feature>
<evidence type="ECO:0000256" key="1">
    <source>
        <dbReference type="SAM" id="Phobius"/>
    </source>
</evidence>
<gene>
    <name evidence="4" type="ORF">GCM10011610_39050</name>
</gene>
<protein>
    <recommendedName>
        <fullName evidence="3">DUF8020 domain-containing protein</fullName>
    </recommendedName>
</protein>
<dbReference type="InterPro" id="IPR058333">
    <property type="entry name" value="DUF8020"/>
</dbReference>
<feature type="domain" description="DUF8020" evidence="3">
    <location>
        <begin position="58"/>
        <end position="129"/>
    </location>
</feature>
<proteinExistence type="predicted"/>
<feature type="transmembrane region" description="Helical" evidence="1">
    <location>
        <begin position="191"/>
        <end position="209"/>
    </location>
</feature>
<keyword evidence="2" id="KW-0732">Signal</keyword>
<dbReference type="Proteomes" id="UP000658127">
    <property type="component" value="Unassembled WGS sequence"/>
</dbReference>
<evidence type="ECO:0000313" key="5">
    <source>
        <dbReference type="Proteomes" id="UP000658127"/>
    </source>
</evidence>